<dbReference type="Proteomes" id="UP001597049">
    <property type="component" value="Unassembled WGS sequence"/>
</dbReference>
<dbReference type="SMART" id="SM00363">
    <property type="entry name" value="S4"/>
    <property type="match status" value="1"/>
</dbReference>
<dbReference type="Gene3D" id="3.30.70.1560">
    <property type="entry name" value="Alpha-L RNA-binding motif"/>
    <property type="match status" value="1"/>
</dbReference>
<dbReference type="Pfam" id="PF01479">
    <property type="entry name" value="S4"/>
    <property type="match status" value="1"/>
</dbReference>
<evidence type="ECO:0000256" key="2">
    <source>
        <dbReference type="PROSITE-ProRule" id="PRU00182"/>
    </source>
</evidence>
<feature type="region of interest" description="Disordered" evidence="3">
    <location>
        <begin position="1"/>
        <end position="32"/>
    </location>
</feature>
<dbReference type="PANTHER" id="PTHR47683:SF2">
    <property type="entry name" value="RNA-BINDING S4 DOMAIN-CONTAINING PROTEIN"/>
    <property type="match status" value="1"/>
</dbReference>
<keyword evidence="1 5" id="KW-0413">Isomerase</keyword>
<dbReference type="GO" id="GO:0016853">
    <property type="term" value="F:isomerase activity"/>
    <property type="evidence" value="ECO:0007669"/>
    <property type="project" value="UniProtKB-KW"/>
</dbReference>
<keyword evidence="2" id="KW-0694">RNA-binding</keyword>
<evidence type="ECO:0000256" key="3">
    <source>
        <dbReference type="SAM" id="MobiDB-lite"/>
    </source>
</evidence>
<protein>
    <submittedName>
        <fullName evidence="5">Pseudouridine synthase</fullName>
        <ecNumber evidence="5">5.4.99.-</ecNumber>
    </submittedName>
</protein>
<feature type="domain" description="RNA-binding S4" evidence="4">
    <location>
        <begin position="40"/>
        <end position="97"/>
    </location>
</feature>
<dbReference type="Pfam" id="PF00849">
    <property type="entry name" value="PseudoU_synth_2"/>
    <property type="match status" value="1"/>
</dbReference>
<proteinExistence type="predicted"/>
<sequence length="272" mass="30608">MKDQHKKKDSKTKGSKNKFSKKEVAQSKVDKQIKNPNAGIRLNKYVSNSGVCSRRDADIYIKSGNVTVNGKVITEMGHQVKLEDEVKFDGRLINPEPKSYVLLNKPKGFYVTGSYEKGKLTALDLVQNASKSKLAPVGKLDTSAMGLILFTNDGTLAKKLSGHKNGVRQIYQVELTKPVREQDLEVIKDGPFIEGSKVKIEEASYVDNRPKNIIGLELRSQRAHIVQRIFKKLGYEIEKLDRVVYANLDKKNVPRGHYRILTKQEVINLGMV</sequence>
<dbReference type="InterPro" id="IPR006145">
    <property type="entry name" value="PsdUridine_synth_RsuA/RluA"/>
</dbReference>
<evidence type="ECO:0000256" key="1">
    <source>
        <dbReference type="ARBA" id="ARBA00023235"/>
    </source>
</evidence>
<accession>A0ABW3GQM6</accession>
<dbReference type="EMBL" id="JBHTIV010000007">
    <property type="protein sequence ID" value="MFD0932347.1"/>
    <property type="molecule type" value="Genomic_DNA"/>
</dbReference>
<evidence type="ECO:0000259" key="4">
    <source>
        <dbReference type="SMART" id="SM00363"/>
    </source>
</evidence>
<dbReference type="RefSeq" id="WP_379657673.1">
    <property type="nucleotide sequence ID" value="NZ_JBHTIV010000007.1"/>
</dbReference>
<reference evidence="6" key="1">
    <citation type="journal article" date="2019" name="Int. J. Syst. Evol. Microbiol.">
        <title>The Global Catalogue of Microorganisms (GCM) 10K type strain sequencing project: providing services to taxonomists for standard genome sequencing and annotation.</title>
        <authorList>
            <consortium name="The Broad Institute Genomics Platform"/>
            <consortium name="The Broad Institute Genome Sequencing Center for Infectious Disease"/>
            <person name="Wu L."/>
            <person name="Ma J."/>
        </authorList>
    </citation>
    <scope>NUCLEOTIDE SEQUENCE [LARGE SCALE GENOMIC DNA]</scope>
    <source>
        <strain evidence="6">CCUG 56752</strain>
    </source>
</reference>
<evidence type="ECO:0000313" key="6">
    <source>
        <dbReference type="Proteomes" id="UP001597049"/>
    </source>
</evidence>
<dbReference type="InterPro" id="IPR020094">
    <property type="entry name" value="TruA/RsuA/RluB/E/F_N"/>
</dbReference>
<dbReference type="InterPro" id="IPR042092">
    <property type="entry name" value="PsdUridine_s_RsuA/RluB/E/F_cat"/>
</dbReference>
<name>A0ABW3GQM6_9FLAO</name>
<dbReference type="Gene3D" id="3.30.70.580">
    <property type="entry name" value="Pseudouridine synthase I, catalytic domain, N-terminal subdomain"/>
    <property type="match status" value="1"/>
</dbReference>
<dbReference type="EC" id="5.4.99.-" evidence="5"/>
<dbReference type="SUPFAM" id="SSF55174">
    <property type="entry name" value="Alpha-L RNA-binding motif"/>
    <property type="match status" value="1"/>
</dbReference>
<dbReference type="PROSITE" id="PS50889">
    <property type="entry name" value="S4"/>
    <property type="match status" value="1"/>
</dbReference>
<organism evidence="5 6">
    <name type="scientific">Psychroflexus salinarum</name>
    <dbReference type="NCBI Taxonomy" id="546024"/>
    <lineage>
        <taxon>Bacteria</taxon>
        <taxon>Pseudomonadati</taxon>
        <taxon>Bacteroidota</taxon>
        <taxon>Flavobacteriia</taxon>
        <taxon>Flavobacteriales</taxon>
        <taxon>Flavobacteriaceae</taxon>
        <taxon>Psychroflexus</taxon>
    </lineage>
</organism>
<dbReference type="SUPFAM" id="SSF55120">
    <property type="entry name" value="Pseudouridine synthase"/>
    <property type="match status" value="1"/>
</dbReference>
<dbReference type="InterPro" id="IPR050343">
    <property type="entry name" value="RsuA_PseudoU_synthase"/>
</dbReference>
<dbReference type="InterPro" id="IPR002942">
    <property type="entry name" value="S4_RNA-bd"/>
</dbReference>
<gene>
    <name evidence="5" type="ORF">ACFQ0R_07010</name>
</gene>
<keyword evidence="6" id="KW-1185">Reference proteome</keyword>
<dbReference type="PANTHER" id="PTHR47683">
    <property type="entry name" value="PSEUDOURIDINE SYNTHASE FAMILY PROTEIN-RELATED"/>
    <property type="match status" value="1"/>
</dbReference>
<dbReference type="CDD" id="cd00165">
    <property type="entry name" value="S4"/>
    <property type="match status" value="1"/>
</dbReference>
<comment type="caution">
    <text evidence="5">The sequence shown here is derived from an EMBL/GenBank/DDBJ whole genome shotgun (WGS) entry which is preliminary data.</text>
</comment>
<dbReference type="Gene3D" id="3.10.290.10">
    <property type="entry name" value="RNA-binding S4 domain"/>
    <property type="match status" value="1"/>
</dbReference>
<feature type="compositionally biased region" description="Basic residues" evidence="3">
    <location>
        <begin position="1"/>
        <end position="19"/>
    </location>
</feature>
<dbReference type="InterPro" id="IPR020103">
    <property type="entry name" value="PsdUridine_synth_cat_dom_sf"/>
</dbReference>
<feature type="compositionally biased region" description="Basic and acidic residues" evidence="3">
    <location>
        <begin position="20"/>
        <end position="32"/>
    </location>
</feature>
<dbReference type="InterPro" id="IPR036986">
    <property type="entry name" value="S4_RNA-bd_sf"/>
</dbReference>
<evidence type="ECO:0000313" key="5">
    <source>
        <dbReference type="EMBL" id="MFD0932347.1"/>
    </source>
</evidence>